<dbReference type="InterPro" id="IPR006222">
    <property type="entry name" value="GCVT_N"/>
</dbReference>
<proteinExistence type="inferred from homology"/>
<evidence type="ECO:0000256" key="5">
    <source>
        <dbReference type="ARBA" id="ARBA00031395"/>
    </source>
</evidence>
<dbReference type="PANTHER" id="PTHR43757:SF2">
    <property type="entry name" value="AMINOMETHYLTRANSFERASE, MITOCHONDRIAL"/>
    <property type="match status" value="1"/>
</dbReference>
<feature type="domain" description="GCVT N-terminal" evidence="8">
    <location>
        <begin position="13"/>
        <end position="272"/>
    </location>
</feature>
<dbReference type="Pfam" id="PF01571">
    <property type="entry name" value="GCV_T"/>
    <property type="match status" value="1"/>
</dbReference>
<dbReference type="EMBL" id="BAAAZX010000008">
    <property type="protein sequence ID" value="GAA3993896.1"/>
    <property type="molecule type" value="Genomic_DNA"/>
</dbReference>
<comment type="catalytic activity">
    <reaction evidence="6 7">
        <text>N(6)-[(R)-S(8)-aminomethyldihydrolipoyl]-L-lysyl-[protein] + (6S)-5,6,7,8-tetrahydrofolate = N(6)-[(R)-dihydrolipoyl]-L-lysyl-[protein] + (6R)-5,10-methylene-5,6,7,8-tetrahydrofolate + NH4(+)</text>
        <dbReference type="Rhea" id="RHEA:16945"/>
        <dbReference type="Rhea" id="RHEA-COMP:10475"/>
        <dbReference type="Rhea" id="RHEA-COMP:10492"/>
        <dbReference type="ChEBI" id="CHEBI:15636"/>
        <dbReference type="ChEBI" id="CHEBI:28938"/>
        <dbReference type="ChEBI" id="CHEBI:57453"/>
        <dbReference type="ChEBI" id="CHEBI:83100"/>
        <dbReference type="ChEBI" id="CHEBI:83143"/>
        <dbReference type="EC" id="2.1.2.10"/>
    </reaction>
</comment>
<evidence type="ECO:0000256" key="6">
    <source>
        <dbReference type="ARBA" id="ARBA00047665"/>
    </source>
</evidence>
<dbReference type="InterPro" id="IPR028896">
    <property type="entry name" value="GcvT/YgfZ/DmdA"/>
</dbReference>
<protein>
    <recommendedName>
        <fullName evidence="2 7">Aminomethyltransferase</fullName>
        <ecNumber evidence="2 7">2.1.2.10</ecNumber>
    </recommendedName>
    <alternativeName>
        <fullName evidence="5 7">Glycine cleavage system T protein</fullName>
    </alternativeName>
</protein>
<dbReference type="PANTHER" id="PTHR43757">
    <property type="entry name" value="AMINOMETHYLTRANSFERASE"/>
    <property type="match status" value="1"/>
</dbReference>
<evidence type="ECO:0000256" key="4">
    <source>
        <dbReference type="ARBA" id="ARBA00022679"/>
    </source>
</evidence>
<dbReference type="InterPro" id="IPR022903">
    <property type="entry name" value="GcvT_bac"/>
</dbReference>
<dbReference type="PIRSF" id="PIRSF006487">
    <property type="entry name" value="GcvT"/>
    <property type="match status" value="1"/>
</dbReference>
<evidence type="ECO:0000256" key="7">
    <source>
        <dbReference type="HAMAP-Rule" id="MF_00259"/>
    </source>
</evidence>
<dbReference type="InterPro" id="IPR027266">
    <property type="entry name" value="TrmE/GcvT-like"/>
</dbReference>
<dbReference type="RefSeq" id="WP_345564088.1">
    <property type="nucleotide sequence ID" value="NZ_BAAAZX010000008.1"/>
</dbReference>
<dbReference type="Gene3D" id="3.30.1360.120">
    <property type="entry name" value="Probable tRNA modification gtpase trme, domain 1"/>
    <property type="match status" value="1"/>
</dbReference>
<dbReference type="HAMAP" id="MF_00259">
    <property type="entry name" value="GcvT"/>
    <property type="match status" value="1"/>
</dbReference>
<evidence type="ECO:0000259" key="8">
    <source>
        <dbReference type="Pfam" id="PF01571"/>
    </source>
</evidence>
<evidence type="ECO:0000256" key="3">
    <source>
        <dbReference type="ARBA" id="ARBA00022576"/>
    </source>
</evidence>
<gene>
    <name evidence="7 10" type="primary">gcvT</name>
    <name evidence="10" type="ORF">GCM10022232_32210</name>
</gene>
<comment type="similarity">
    <text evidence="1 7">Belongs to the GcvT family.</text>
</comment>
<evidence type="ECO:0000313" key="11">
    <source>
        <dbReference type="Proteomes" id="UP001500456"/>
    </source>
</evidence>
<reference evidence="11" key="1">
    <citation type="journal article" date="2019" name="Int. J. Syst. Evol. Microbiol.">
        <title>The Global Catalogue of Microorganisms (GCM) 10K type strain sequencing project: providing services to taxonomists for standard genome sequencing and annotation.</title>
        <authorList>
            <consortium name="The Broad Institute Genomics Platform"/>
            <consortium name="The Broad Institute Genome Sequencing Center for Infectious Disease"/>
            <person name="Wu L."/>
            <person name="Ma J."/>
        </authorList>
    </citation>
    <scope>NUCLEOTIDE SEQUENCE [LARGE SCALE GENOMIC DNA]</scope>
    <source>
        <strain evidence="11">JCM 16924</strain>
    </source>
</reference>
<dbReference type="SUPFAM" id="SSF103025">
    <property type="entry name" value="Folate-binding domain"/>
    <property type="match status" value="1"/>
</dbReference>
<dbReference type="Pfam" id="PF08669">
    <property type="entry name" value="GCV_T_C"/>
    <property type="match status" value="1"/>
</dbReference>
<keyword evidence="3 7" id="KW-0032">Aminotransferase</keyword>
<dbReference type="Gene3D" id="2.40.30.110">
    <property type="entry name" value="Aminomethyltransferase beta-barrel domains"/>
    <property type="match status" value="1"/>
</dbReference>
<dbReference type="Gene3D" id="4.10.1250.10">
    <property type="entry name" value="Aminomethyltransferase fragment"/>
    <property type="match status" value="1"/>
</dbReference>
<comment type="caution">
    <text evidence="10">The sequence shown here is derived from an EMBL/GenBank/DDBJ whole genome shotgun (WGS) entry which is preliminary data.</text>
</comment>
<feature type="domain" description="Aminomethyltransferase C-terminal" evidence="9">
    <location>
        <begin position="295"/>
        <end position="374"/>
    </location>
</feature>
<evidence type="ECO:0000256" key="2">
    <source>
        <dbReference type="ARBA" id="ARBA00012616"/>
    </source>
</evidence>
<keyword evidence="11" id="KW-1185">Reference proteome</keyword>
<comment type="function">
    <text evidence="7">The glycine cleavage system catalyzes the degradation of glycine.</text>
</comment>
<comment type="subunit">
    <text evidence="7">The glycine cleavage system is composed of four proteins: P, T, L and H.</text>
</comment>
<evidence type="ECO:0000256" key="1">
    <source>
        <dbReference type="ARBA" id="ARBA00008609"/>
    </source>
</evidence>
<dbReference type="InterPro" id="IPR029043">
    <property type="entry name" value="GcvT/YgfZ_C"/>
</dbReference>
<dbReference type="NCBIfam" id="TIGR00528">
    <property type="entry name" value="gcvT"/>
    <property type="match status" value="1"/>
</dbReference>
<dbReference type="InterPro" id="IPR013977">
    <property type="entry name" value="GcvT_C"/>
</dbReference>
<dbReference type="NCBIfam" id="NF001567">
    <property type="entry name" value="PRK00389.1"/>
    <property type="match status" value="1"/>
</dbReference>
<sequence>MSSTAPRHTALDALHRSLGATMTDFAGWDMPLRYGSERDEHQAVRTRAGLFDLSHMGEITVTGPQAAQLLNYALVGNIASVGVGRARYTMICREDGGILDDLIVYRLADTEAGSAHYMVVANASNAQVVLDALVERSSGFDAEVRDDRDAYALIAVQGPESPGVLKSLTDADLDGLKYYAGLPGTVAGVPALIARTGYTGEDGFELFVAPSDAEQLWQALTEAGKDVGLVPCGLSCRDTLRLEAGMPLYGHELSTSLTPFDAGLGRVVKFEKEGDFVGREALTEAAARAETNPPRVLVGLVAEGRRVPRAGYAVVAGGEVIGEVTSGAPSPTLGKPIAMAYVDTAHAAPGTPGVGVDIRGSHEPYEVVALPFYKRQK</sequence>
<dbReference type="InterPro" id="IPR006223">
    <property type="entry name" value="GcvT"/>
</dbReference>
<dbReference type="Proteomes" id="UP001500456">
    <property type="component" value="Unassembled WGS sequence"/>
</dbReference>
<name>A0ABP7R802_9ACTN</name>
<dbReference type="Gene3D" id="3.30.70.1400">
    <property type="entry name" value="Aminomethyltransferase beta-barrel domains"/>
    <property type="match status" value="1"/>
</dbReference>
<keyword evidence="4 7" id="KW-0808">Transferase</keyword>
<organism evidence="10 11">
    <name type="scientific">Streptomyces plumbiresistens</name>
    <dbReference type="NCBI Taxonomy" id="511811"/>
    <lineage>
        <taxon>Bacteria</taxon>
        <taxon>Bacillati</taxon>
        <taxon>Actinomycetota</taxon>
        <taxon>Actinomycetes</taxon>
        <taxon>Kitasatosporales</taxon>
        <taxon>Streptomycetaceae</taxon>
        <taxon>Streptomyces</taxon>
    </lineage>
</organism>
<dbReference type="SUPFAM" id="SSF101790">
    <property type="entry name" value="Aminomethyltransferase beta-barrel domain"/>
    <property type="match status" value="1"/>
</dbReference>
<accession>A0ABP7R802</accession>
<evidence type="ECO:0000259" key="9">
    <source>
        <dbReference type="Pfam" id="PF08669"/>
    </source>
</evidence>
<evidence type="ECO:0000313" key="10">
    <source>
        <dbReference type="EMBL" id="GAA3993896.1"/>
    </source>
</evidence>
<dbReference type="EC" id="2.1.2.10" evidence="2 7"/>